<organism evidence="1 2">
    <name type="scientific">Williamwhitmania taraxaci</name>
    <dbReference type="NCBI Taxonomy" id="1640674"/>
    <lineage>
        <taxon>Bacteria</taxon>
        <taxon>Pseudomonadati</taxon>
        <taxon>Bacteroidota</taxon>
        <taxon>Bacteroidia</taxon>
        <taxon>Bacteroidales</taxon>
        <taxon>Williamwhitmaniaceae</taxon>
        <taxon>Williamwhitmania</taxon>
    </lineage>
</organism>
<gene>
    <name evidence="1" type="ORF">SAMN05216323_100343</name>
</gene>
<dbReference type="OrthoDB" id="961886at2"/>
<protein>
    <submittedName>
        <fullName evidence="1">Uncharacterized protein</fullName>
    </submittedName>
</protein>
<sequence length="92" mass="10777">MREICIPVPSIPEGQVAEIIFRLEGKEISFSYKLESFPWNTENDNHSDDSTLYNVVRLRESISSISSEWELIQIYTPDPDAKHIHVLFRKRN</sequence>
<dbReference type="AlphaFoldDB" id="A0A1G6GQZ8"/>
<dbReference type="Proteomes" id="UP000199452">
    <property type="component" value="Unassembled WGS sequence"/>
</dbReference>
<name>A0A1G6GQZ8_9BACT</name>
<evidence type="ECO:0000313" key="2">
    <source>
        <dbReference type="Proteomes" id="UP000199452"/>
    </source>
</evidence>
<accession>A0A1G6GQZ8</accession>
<keyword evidence="2" id="KW-1185">Reference proteome</keyword>
<dbReference type="STRING" id="1640674.SAMN05216323_100343"/>
<proteinExistence type="predicted"/>
<evidence type="ECO:0000313" key="1">
    <source>
        <dbReference type="EMBL" id="SDB84384.1"/>
    </source>
</evidence>
<dbReference type="EMBL" id="FMYP01000003">
    <property type="protein sequence ID" value="SDB84384.1"/>
    <property type="molecule type" value="Genomic_DNA"/>
</dbReference>
<dbReference type="RefSeq" id="WP_092434666.1">
    <property type="nucleotide sequence ID" value="NZ_FMYP01000003.1"/>
</dbReference>
<reference evidence="1 2" key="1">
    <citation type="submission" date="2016-09" db="EMBL/GenBank/DDBJ databases">
        <authorList>
            <person name="Capua I."/>
            <person name="De Benedictis P."/>
            <person name="Joannis T."/>
            <person name="Lombin L.H."/>
            <person name="Cattoli G."/>
        </authorList>
    </citation>
    <scope>NUCLEOTIDE SEQUENCE [LARGE SCALE GENOMIC DNA]</scope>
    <source>
        <strain evidence="1 2">A7P-90m</strain>
    </source>
</reference>